<dbReference type="InterPro" id="IPR036388">
    <property type="entry name" value="WH-like_DNA-bd_sf"/>
</dbReference>
<dbReference type="Gene3D" id="3.40.190.290">
    <property type="match status" value="1"/>
</dbReference>
<name>A0A7Z7FKP1_9BURK</name>
<keyword evidence="3 6" id="KW-0238">DNA-binding</keyword>
<keyword evidence="7" id="KW-1185">Reference proteome</keyword>
<keyword evidence="2" id="KW-0805">Transcription regulation</keyword>
<dbReference type="Gene3D" id="1.10.10.10">
    <property type="entry name" value="Winged helix-like DNA-binding domain superfamily/Winged helix DNA-binding domain"/>
    <property type="match status" value="1"/>
</dbReference>
<evidence type="ECO:0000256" key="3">
    <source>
        <dbReference type="ARBA" id="ARBA00023125"/>
    </source>
</evidence>
<gene>
    <name evidence="6" type="ORF">SAMN04487926_11861</name>
</gene>
<evidence type="ECO:0000313" key="6">
    <source>
        <dbReference type="EMBL" id="SDI50622.1"/>
    </source>
</evidence>
<dbReference type="InterPro" id="IPR000847">
    <property type="entry name" value="LysR_HTH_N"/>
</dbReference>
<comment type="similarity">
    <text evidence="1">Belongs to the LysR transcriptional regulatory family.</text>
</comment>
<organism evidence="6 7">
    <name type="scientific">Paraburkholderia steynii</name>
    <dbReference type="NCBI Taxonomy" id="1245441"/>
    <lineage>
        <taxon>Bacteria</taxon>
        <taxon>Pseudomonadati</taxon>
        <taxon>Pseudomonadota</taxon>
        <taxon>Betaproteobacteria</taxon>
        <taxon>Burkholderiales</taxon>
        <taxon>Burkholderiaceae</taxon>
        <taxon>Paraburkholderia</taxon>
    </lineage>
</organism>
<evidence type="ECO:0000256" key="1">
    <source>
        <dbReference type="ARBA" id="ARBA00009437"/>
    </source>
</evidence>
<evidence type="ECO:0000313" key="7">
    <source>
        <dbReference type="Proteomes" id="UP000198900"/>
    </source>
</evidence>
<dbReference type="SUPFAM" id="SSF53850">
    <property type="entry name" value="Periplasmic binding protein-like II"/>
    <property type="match status" value="1"/>
</dbReference>
<dbReference type="InterPro" id="IPR005119">
    <property type="entry name" value="LysR_subst-bd"/>
</dbReference>
<comment type="caution">
    <text evidence="6">The sequence shown here is derived from an EMBL/GenBank/DDBJ whole genome shotgun (WGS) entry which is preliminary data.</text>
</comment>
<proteinExistence type="inferred from homology"/>
<dbReference type="CDD" id="cd08422">
    <property type="entry name" value="PBP2_CrgA_like"/>
    <property type="match status" value="1"/>
</dbReference>
<dbReference type="InterPro" id="IPR036390">
    <property type="entry name" value="WH_DNA-bd_sf"/>
</dbReference>
<protein>
    <submittedName>
        <fullName evidence="6">DNA-binding transcriptional regulator, LysR family</fullName>
    </submittedName>
</protein>
<evidence type="ECO:0000256" key="4">
    <source>
        <dbReference type="ARBA" id="ARBA00023163"/>
    </source>
</evidence>
<dbReference type="EMBL" id="FNDI01000018">
    <property type="protein sequence ID" value="SDI50622.1"/>
    <property type="molecule type" value="Genomic_DNA"/>
</dbReference>
<dbReference type="FunFam" id="1.10.10.10:FF:000001">
    <property type="entry name" value="LysR family transcriptional regulator"/>
    <property type="match status" value="1"/>
</dbReference>
<dbReference type="PANTHER" id="PTHR30537:SF5">
    <property type="entry name" value="HTH-TYPE TRANSCRIPTIONAL ACTIVATOR TTDR-RELATED"/>
    <property type="match status" value="1"/>
</dbReference>
<dbReference type="PROSITE" id="PS50931">
    <property type="entry name" value="HTH_LYSR"/>
    <property type="match status" value="1"/>
</dbReference>
<dbReference type="SUPFAM" id="SSF46785">
    <property type="entry name" value="Winged helix' DNA-binding domain"/>
    <property type="match status" value="1"/>
</dbReference>
<dbReference type="PANTHER" id="PTHR30537">
    <property type="entry name" value="HTH-TYPE TRANSCRIPTIONAL REGULATOR"/>
    <property type="match status" value="1"/>
</dbReference>
<reference evidence="6" key="1">
    <citation type="submission" date="2016-10" db="EMBL/GenBank/DDBJ databases">
        <authorList>
            <person name="Varghese N."/>
            <person name="Submissions S."/>
        </authorList>
    </citation>
    <scope>NUCLEOTIDE SEQUENCE [LARGE SCALE GENOMIC DNA]</scope>
    <source>
        <strain evidence="6">YR281</strain>
    </source>
</reference>
<evidence type="ECO:0000259" key="5">
    <source>
        <dbReference type="PROSITE" id="PS50931"/>
    </source>
</evidence>
<dbReference type="GO" id="GO:0003700">
    <property type="term" value="F:DNA-binding transcription factor activity"/>
    <property type="evidence" value="ECO:0007669"/>
    <property type="project" value="InterPro"/>
</dbReference>
<dbReference type="PRINTS" id="PR00039">
    <property type="entry name" value="HTHLYSR"/>
</dbReference>
<dbReference type="GO" id="GO:0003677">
    <property type="term" value="F:DNA binding"/>
    <property type="evidence" value="ECO:0007669"/>
    <property type="project" value="UniProtKB-KW"/>
</dbReference>
<dbReference type="Proteomes" id="UP000198900">
    <property type="component" value="Unassembled WGS sequence"/>
</dbReference>
<dbReference type="Pfam" id="PF00126">
    <property type="entry name" value="HTH_1"/>
    <property type="match status" value="1"/>
</dbReference>
<evidence type="ECO:0000256" key="2">
    <source>
        <dbReference type="ARBA" id="ARBA00023015"/>
    </source>
</evidence>
<feature type="domain" description="HTH lysR-type" evidence="5">
    <location>
        <begin position="7"/>
        <end position="59"/>
    </location>
</feature>
<sequence length="323" mass="36086">MSKLLGIEAFVQVAQARSFSDAARTLGISKSLVSTRIRQLEELIGVPLLQRNTRNVSVTEAGRSFYDECIHVVGRATEVIDHMREQSSTPYGVLRVHALPGFVLGFFGEVIGRFQERYPEITLDLVISDAIVDPVREGYDCVLQLFEPVSETLVARKLLNWRGVFCASPRYLDVHDDPQRPNDLMHHRLGLYSRYPTRDRFTFLSEGPPEELQLPAKLRTNSVHLLREYACGGHGIVCIPTFVAANDLLQGNLKVVLPRYVTPPFGLSAVYPASQRGQLKLKLFLEALALDPGQDPPWDKALLERRLILRSDGSAATGESHSV</sequence>
<dbReference type="AlphaFoldDB" id="A0A7Z7FKP1"/>
<keyword evidence="4" id="KW-0804">Transcription</keyword>
<accession>A0A7Z7FKP1</accession>
<dbReference type="RefSeq" id="WP_091783852.1">
    <property type="nucleotide sequence ID" value="NZ_FNDI01000018.1"/>
</dbReference>
<dbReference type="InterPro" id="IPR058163">
    <property type="entry name" value="LysR-type_TF_proteobact-type"/>
</dbReference>
<dbReference type="Pfam" id="PF03466">
    <property type="entry name" value="LysR_substrate"/>
    <property type="match status" value="1"/>
</dbReference>